<keyword evidence="4 7" id="KW-0808">Transferase</keyword>
<keyword evidence="3 7" id="KW-0489">Methyltransferase</keyword>
<dbReference type="InterPro" id="IPR008189">
    <property type="entry name" value="rRNA_ssu_MeTfrase_I"/>
</dbReference>
<keyword evidence="2" id="KW-0698">rRNA processing</keyword>
<dbReference type="AlphaFoldDB" id="A0A857N8F4"/>
<dbReference type="PANTHER" id="PTHR46111">
    <property type="entry name" value="RIBOSOMAL RNA SMALL SUBUNIT METHYLTRANSFERASE I"/>
    <property type="match status" value="1"/>
</dbReference>
<protein>
    <submittedName>
        <fullName evidence="7">16S rRNA (Cytidine(1402)-2'-O)-methyltransferase</fullName>
        <ecNumber evidence="7">2.1.1.198</ecNumber>
    </submittedName>
</protein>
<dbReference type="EMBL" id="CP047901">
    <property type="protein sequence ID" value="QHO63603.1"/>
    <property type="molecule type" value="Genomic_DNA"/>
</dbReference>
<dbReference type="InterPro" id="IPR014776">
    <property type="entry name" value="4pyrrole_Mease_sub2"/>
</dbReference>
<proteinExistence type="predicted"/>
<dbReference type="InterPro" id="IPR014777">
    <property type="entry name" value="4pyrrole_Mease_sub1"/>
</dbReference>
<dbReference type="KEGG" id="caqa:MICH65_0622"/>
<dbReference type="Gene3D" id="3.30.950.10">
    <property type="entry name" value="Methyltransferase, Cobalt-precorrin-4 Transmethylase, Domain 2"/>
    <property type="match status" value="1"/>
</dbReference>
<dbReference type="RefSeq" id="WP_161931976.1">
    <property type="nucleotide sequence ID" value="NZ_CP047901.1"/>
</dbReference>
<keyword evidence="1" id="KW-0963">Cytoplasm</keyword>
<name>A0A857N8F4_9BACT</name>
<dbReference type="PROSITE" id="PS01296">
    <property type="entry name" value="RSMI"/>
    <property type="match status" value="1"/>
</dbReference>
<dbReference type="PIRSF" id="PIRSF005917">
    <property type="entry name" value="MTase_YraL"/>
    <property type="match status" value="1"/>
</dbReference>
<evidence type="ECO:0000259" key="6">
    <source>
        <dbReference type="Pfam" id="PF00590"/>
    </source>
</evidence>
<dbReference type="InterPro" id="IPR000878">
    <property type="entry name" value="4pyrrol_Mease"/>
</dbReference>
<gene>
    <name evidence="7" type="ORF">MICH65_0622</name>
</gene>
<evidence type="ECO:0000256" key="1">
    <source>
        <dbReference type="ARBA" id="ARBA00022490"/>
    </source>
</evidence>
<dbReference type="SUPFAM" id="SSF53790">
    <property type="entry name" value="Tetrapyrrole methylase"/>
    <property type="match status" value="1"/>
</dbReference>
<dbReference type="CDD" id="cd11648">
    <property type="entry name" value="RsmI"/>
    <property type="match status" value="1"/>
</dbReference>
<dbReference type="GO" id="GO:0032259">
    <property type="term" value="P:methylation"/>
    <property type="evidence" value="ECO:0007669"/>
    <property type="project" value="UniProtKB-KW"/>
</dbReference>
<feature type="domain" description="Tetrapyrrole methylase" evidence="6">
    <location>
        <begin position="2"/>
        <end position="213"/>
    </location>
</feature>
<accession>A0A857N8F4</accession>
<dbReference type="GO" id="GO:0006364">
    <property type="term" value="P:rRNA processing"/>
    <property type="evidence" value="ECO:0007669"/>
    <property type="project" value="UniProtKB-KW"/>
</dbReference>
<evidence type="ECO:0000256" key="2">
    <source>
        <dbReference type="ARBA" id="ARBA00022552"/>
    </source>
</evidence>
<organism evidence="7 8">
    <name type="scientific">Candidatus Chazhemtobacterium aquaticus</name>
    <dbReference type="NCBI Taxonomy" id="2715735"/>
    <lineage>
        <taxon>Bacteria</taxon>
        <taxon>Candidatus Chazhemtobacteraceae</taxon>
        <taxon>Candidatus Chazhemtobacterium</taxon>
    </lineage>
</organism>
<keyword evidence="8" id="KW-1185">Reference proteome</keyword>
<dbReference type="InterPro" id="IPR018063">
    <property type="entry name" value="SAM_MeTrfase_RsmI_CS"/>
</dbReference>
<dbReference type="PANTHER" id="PTHR46111:SF1">
    <property type="entry name" value="RIBOSOMAL RNA SMALL SUBUNIT METHYLTRANSFERASE I"/>
    <property type="match status" value="1"/>
</dbReference>
<dbReference type="EC" id="2.1.1.198" evidence="7"/>
<evidence type="ECO:0000256" key="3">
    <source>
        <dbReference type="ARBA" id="ARBA00022603"/>
    </source>
</evidence>
<dbReference type="Proteomes" id="UP000463983">
    <property type="component" value="Chromosome"/>
</dbReference>
<evidence type="ECO:0000313" key="7">
    <source>
        <dbReference type="EMBL" id="QHO63603.1"/>
    </source>
</evidence>
<reference evidence="8" key="1">
    <citation type="journal article" date="2020" name="Microorganisms">
        <title>Complete Genome of a Member of a New Bacterial Lineage in the Microgenomates Group Reveals an Unusual Nucleotide Composition Disparity Between Two Strands of DNA and Limited Metabolic Potential.</title>
        <authorList>
            <person name="Kadnikov V.V."/>
            <person name="Mardanov A.V."/>
            <person name="Beletsky A.V."/>
            <person name="Karnachuk O.V."/>
            <person name="Ravin N.V."/>
        </authorList>
    </citation>
    <scope>NUCLEOTIDE SEQUENCE [LARGE SCALE GENOMIC DNA]</scope>
</reference>
<sequence>MKLTILGLPLGNHLDISLRAIEVIKNAKLVICEDTRVFNRLYSKLQHEGFLDAPFTGEYLVINDFNEKTTVNHALIRLEQLGEGILVSDAGLPTISDPGFVLINAVIDKQGELDIIPGPTAAMTALAISGFSADKVMFLGFLPKKTSKKHKTLSLLTPLIGQGITLILYQSPYRLSQTIKQLLEYFPPSTPAVVVRELTKPHQEIIRDSLANLSNLKPKGEITLLLRL</sequence>
<evidence type="ECO:0000313" key="8">
    <source>
        <dbReference type="Proteomes" id="UP000463983"/>
    </source>
</evidence>
<dbReference type="GO" id="GO:0008168">
    <property type="term" value="F:methyltransferase activity"/>
    <property type="evidence" value="ECO:0007669"/>
    <property type="project" value="UniProtKB-KW"/>
</dbReference>
<keyword evidence="5" id="KW-0949">S-adenosyl-L-methionine</keyword>
<evidence type="ECO:0000256" key="5">
    <source>
        <dbReference type="ARBA" id="ARBA00022691"/>
    </source>
</evidence>
<dbReference type="Pfam" id="PF00590">
    <property type="entry name" value="TP_methylase"/>
    <property type="match status" value="1"/>
</dbReference>
<evidence type="ECO:0000256" key="4">
    <source>
        <dbReference type="ARBA" id="ARBA00022679"/>
    </source>
</evidence>
<dbReference type="Gene3D" id="3.40.1010.10">
    <property type="entry name" value="Cobalt-precorrin-4 Transmethylase, Domain 1"/>
    <property type="match status" value="1"/>
</dbReference>
<dbReference type="InterPro" id="IPR035996">
    <property type="entry name" value="4pyrrol_Methylase_sf"/>
</dbReference>